<evidence type="ECO:0000313" key="2">
    <source>
        <dbReference type="Proteomes" id="UP000265520"/>
    </source>
</evidence>
<protein>
    <submittedName>
        <fullName evidence="1">Uncharacterized protein</fullName>
    </submittedName>
</protein>
<proteinExistence type="predicted"/>
<comment type="caution">
    <text evidence="1">The sequence shown here is derived from an EMBL/GenBank/DDBJ whole genome shotgun (WGS) entry which is preliminary data.</text>
</comment>
<accession>A0A392RCC5</accession>
<organism evidence="1 2">
    <name type="scientific">Trifolium medium</name>
    <dbReference type="NCBI Taxonomy" id="97028"/>
    <lineage>
        <taxon>Eukaryota</taxon>
        <taxon>Viridiplantae</taxon>
        <taxon>Streptophyta</taxon>
        <taxon>Embryophyta</taxon>
        <taxon>Tracheophyta</taxon>
        <taxon>Spermatophyta</taxon>
        <taxon>Magnoliopsida</taxon>
        <taxon>eudicotyledons</taxon>
        <taxon>Gunneridae</taxon>
        <taxon>Pentapetalae</taxon>
        <taxon>rosids</taxon>
        <taxon>fabids</taxon>
        <taxon>Fabales</taxon>
        <taxon>Fabaceae</taxon>
        <taxon>Papilionoideae</taxon>
        <taxon>50 kb inversion clade</taxon>
        <taxon>NPAAA clade</taxon>
        <taxon>Hologalegina</taxon>
        <taxon>IRL clade</taxon>
        <taxon>Trifolieae</taxon>
        <taxon>Trifolium</taxon>
    </lineage>
</organism>
<reference evidence="1 2" key="1">
    <citation type="journal article" date="2018" name="Front. Plant Sci.">
        <title>Red Clover (Trifolium pratense) and Zigzag Clover (T. medium) - A Picture of Genomic Similarities and Differences.</title>
        <authorList>
            <person name="Dluhosova J."/>
            <person name="Istvanek J."/>
            <person name="Nedelnik J."/>
            <person name="Repkova J."/>
        </authorList>
    </citation>
    <scope>NUCLEOTIDE SEQUENCE [LARGE SCALE GENOMIC DNA]</scope>
    <source>
        <strain evidence="2">cv. 10/8</strain>
        <tissue evidence="1">Leaf</tissue>
    </source>
</reference>
<dbReference type="EMBL" id="LXQA010208550">
    <property type="protein sequence ID" value="MCI33909.1"/>
    <property type="molecule type" value="Genomic_DNA"/>
</dbReference>
<evidence type="ECO:0000313" key="1">
    <source>
        <dbReference type="EMBL" id="MCI33909.1"/>
    </source>
</evidence>
<keyword evidence="2" id="KW-1185">Reference proteome</keyword>
<dbReference type="AlphaFoldDB" id="A0A392RCC5"/>
<dbReference type="Proteomes" id="UP000265520">
    <property type="component" value="Unassembled WGS sequence"/>
</dbReference>
<sequence length="96" mass="10574">MTPPEGMGFIQGINLAVHLEDPPIPRTRLLVSPEVISSESSSGSHNSAIAKNLLRKSKSIGFSFKLDDAQEEYRFVVLEDKDCETKSGRELRSGVK</sequence>
<name>A0A392RCC5_9FABA</name>